<dbReference type="PATRIC" id="fig|926550.5.peg.1904"/>
<dbReference type="Proteomes" id="UP000007880">
    <property type="component" value="Chromosome"/>
</dbReference>
<dbReference type="AlphaFoldDB" id="I0I3A7"/>
<sequence length="214" mass="23788">MRHGTARLLTLFRPATGELRTKGVTSCTNAVLHGWLQQELSDILAQLPKPATPLSAAASKALWATWTAGLTRYPTIPAEPAEPRLLLVLDNLAGHLTPAFVLWLFEHGIIPLYTPLGGSWLNMAESIQRILERRALAGQHPQSPTEIIAWLEAATRGWNRQSTPFIWGGKRAARRSRSRQRRYALGGSGACTYCPIRRRKTALDKWLQASQVTH</sequence>
<dbReference type="HOGENOM" id="CLU_1329891_0_0_0"/>
<protein>
    <recommendedName>
        <fullName evidence="3">Transposase</fullName>
    </recommendedName>
</protein>
<accession>I0I3A7</accession>
<dbReference type="KEGG" id="cap:CLDAP_17050"/>
<evidence type="ECO:0000313" key="1">
    <source>
        <dbReference type="EMBL" id="BAL99744.1"/>
    </source>
</evidence>
<dbReference type="STRING" id="926550.CLDAP_17050"/>
<dbReference type="RefSeq" id="WP_014432982.1">
    <property type="nucleotide sequence ID" value="NC_017079.1"/>
</dbReference>
<name>I0I3A7_CALAS</name>
<dbReference type="eggNOG" id="COG3335">
    <property type="taxonomic scope" value="Bacteria"/>
</dbReference>
<reference evidence="1 2" key="1">
    <citation type="submission" date="2012-02" db="EMBL/GenBank/DDBJ databases">
        <title>Complete genome sequence of Caldilinea aerophila DSM 14535 (= NBRC 102666).</title>
        <authorList>
            <person name="Oguchi A."/>
            <person name="Hosoyama A."/>
            <person name="Sekine M."/>
            <person name="Fukai R."/>
            <person name="Kato Y."/>
            <person name="Nakamura S."/>
            <person name="Hanada S."/>
            <person name="Yamazaki S."/>
            <person name="Fujita N."/>
        </authorList>
    </citation>
    <scope>NUCLEOTIDE SEQUENCE [LARGE SCALE GENOMIC DNA]</scope>
    <source>
        <strain evidence="2">DSM 14535 / JCM 11387 / NBRC 104270 / STL-6-O1</strain>
    </source>
</reference>
<evidence type="ECO:0008006" key="3">
    <source>
        <dbReference type="Google" id="ProtNLM"/>
    </source>
</evidence>
<gene>
    <name evidence="1" type="ordered locus">CLDAP_17050</name>
</gene>
<evidence type="ECO:0000313" key="2">
    <source>
        <dbReference type="Proteomes" id="UP000007880"/>
    </source>
</evidence>
<proteinExistence type="predicted"/>
<keyword evidence="2" id="KW-1185">Reference proteome</keyword>
<organism evidence="1 2">
    <name type="scientific">Caldilinea aerophila (strain DSM 14535 / JCM 11387 / NBRC 104270 / STL-6-O1)</name>
    <dbReference type="NCBI Taxonomy" id="926550"/>
    <lineage>
        <taxon>Bacteria</taxon>
        <taxon>Bacillati</taxon>
        <taxon>Chloroflexota</taxon>
        <taxon>Caldilineae</taxon>
        <taxon>Caldilineales</taxon>
        <taxon>Caldilineaceae</taxon>
        <taxon>Caldilinea</taxon>
    </lineage>
</organism>
<dbReference type="EMBL" id="AP012337">
    <property type="protein sequence ID" value="BAL99744.1"/>
    <property type="molecule type" value="Genomic_DNA"/>
</dbReference>